<keyword evidence="2 7" id="KW-0813">Transport</keyword>
<feature type="domain" description="NADH-Ubiquinone oxidoreductase (complex I) chain 5 N-terminal" evidence="10">
    <location>
        <begin position="81"/>
        <end position="126"/>
    </location>
</feature>
<feature type="transmembrane region" description="Helical" evidence="7">
    <location>
        <begin position="145"/>
        <end position="163"/>
    </location>
</feature>
<proteinExistence type="inferred from homology"/>
<accession>A0A5P9XME2</accession>
<dbReference type="GO" id="GO:0005886">
    <property type="term" value="C:plasma membrane"/>
    <property type="evidence" value="ECO:0007669"/>
    <property type="project" value="UniProtKB-SubCell"/>
</dbReference>
<sequence>MTHVLSIPWLAGAFLALMPLGLIVASLPGVRATRQSALSTRYRVRWAAVAALLAALASDLCFFLGARSDLDVASLPLPGLHFDFPLSIAVNGLTLVLATLVSFVIVMIAQYSVGYLDGDPQQALFFRLLAFTGGFFLVAMVSGNIGLFAFGIVVMGFSLNRLLKFYSDRPKAIMAAHKKSLFTRTADLCLVSATVLIGQQLGSIQFSAIRHFAGQAGSIPVSLQMAAWLIVAAVILKSAHFPFQGWLIQVMEAPTPVSALMHAGVVYSGAIVALRTSSLLVRVPDALIFLGAAGLATVIIASLVMTTQTSIKSMLAWSTTAQLGFMSLELGLGLFPLALLHLIGHSLYKAHAFLSSGSVTDQLRQVPPGGKKIPSMGSWMAATVLGVFIAGGGAWLFGENPLKNPAWIVLILIVAIAISQILLKGFQFDALVDRITALLIATSMGFVYLILHTLFVLGFTPDLTRSMLTVSGLYLALVGLTALGFLLLSWLQGPGRVLLPRKVQLAMFTHLYNGLYTDYWVEQFSHRFWSERVGVQLPRKNLAVESLQTIARNQDVLGKSGGAQ</sequence>
<feature type="transmembrane region" description="Helical" evidence="7">
    <location>
        <begin position="216"/>
        <end position="236"/>
    </location>
</feature>
<keyword evidence="3 7" id="KW-1003">Cell membrane</keyword>
<dbReference type="GeneID" id="60695078"/>
<feature type="transmembrane region" description="Helical" evidence="7">
    <location>
        <begin position="325"/>
        <end position="343"/>
    </location>
</feature>
<dbReference type="EMBL" id="CP045571">
    <property type="protein sequence ID" value="QFX95157.1"/>
    <property type="molecule type" value="Genomic_DNA"/>
</dbReference>
<dbReference type="Pfam" id="PF00662">
    <property type="entry name" value="Proton_antipo_N"/>
    <property type="match status" value="1"/>
</dbReference>
<feature type="transmembrane region" description="Helical" evidence="7">
    <location>
        <begin position="286"/>
        <end position="305"/>
    </location>
</feature>
<evidence type="ECO:0000256" key="8">
    <source>
        <dbReference type="RuleBase" id="RU000320"/>
    </source>
</evidence>
<dbReference type="KEGG" id="atx:GCD22_00673"/>
<evidence type="ECO:0000259" key="9">
    <source>
        <dbReference type="Pfam" id="PF00361"/>
    </source>
</evidence>
<dbReference type="InterPro" id="IPR046396">
    <property type="entry name" value="Transporter_DabB"/>
</dbReference>
<dbReference type="GO" id="GO:0003954">
    <property type="term" value="F:NADH dehydrogenase activity"/>
    <property type="evidence" value="ECO:0007669"/>
    <property type="project" value="TreeGrafter"/>
</dbReference>
<dbReference type="InterPro" id="IPR001750">
    <property type="entry name" value="ND/Mrp_TM"/>
</dbReference>
<feature type="domain" description="NADH:quinone oxidoreductase/Mrp antiporter transmembrane" evidence="9">
    <location>
        <begin position="144"/>
        <end position="362"/>
    </location>
</feature>
<dbReference type="GO" id="GO:0042773">
    <property type="term" value="P:ATP synthesis coupled electron transport"/>
    <property type="evidence" value="ECO:0007669"/>
    <property type="project" value="InterPro"/>
</dbReference>
<dbReference type="HAMAP" id="MF_00862">
    <property type="entry name" value="DabB"/>
    <property type="match status" value="1"/>
</dbReference>
<comment type="function">
    <text evidence="7">Part of an energy-coupled inorganic carbon pump.</text>
</comment>
<evidence type="ECO:0000256" key="6">
    <source>
        <dbReference type="ARBA" id="ARBA00023136"/>
    </source>
</evidence>
<protein>
    <recommendedName>
        <fullName evidence="7">Probable inorganic carbon transporter subunit DabB</fullName>
    </recommendedName>
</protein>
<dbReference type="PRINTS" id="PR01434">
    <property type="entry name" value="NADHDHGNASE5"/>
</dbReference>
<dbReference type="Proteomes" id="UP000363590">
    <property type="component" value="Chromosome"/>
</dbReference>
<feature type="transmembrane region" description="Helical" evidence="7">
    <location>
        <begin position="379"/>
        <end position="398"/>
    </location>
</feature>
<organism evidence="11 12">
    <name type="scientific">Acidithiobacillus thiooxidans ATCC 19377</name>
    <dbReference type="NCBI Taxonomy" id="637390"/>
    <lineage>
        <taxon>Bacteria</taxon>
        <taxon>Pseudomonadati</taxon>
        <taxon>Pseudomonadota</taxon>
        <taxon>Acidithiobacillia</taxon>
        <taxon>Acidithiobacillales</taxon>
        <taxon>Acidithiobacillaceae</taxon>
        <taxon>Acidithiobacillus</taxon>
    </lineage>
</organism>
<feature type="transmembrane region" description="Helical" evidence="7">
    <location>
        <begin position="471"/>
        <end position="491"/>
    </location>
</feature>
<feature type="transmembrane region" description="Helical" evidence="7">
    <location>
        <begin position="86"/>
        <end position="111"/>
    </location>
</feature>
<evidence type="ECO:0000256" key="7">
    <source>
        <dbReference type="HAMAP-Rule" id="MF_00862"/>
    </source>
</evidence>
<evidence type="ECO:0000259" key="10">
    <source>
        <dbReference type="Pfam" id="PF00662"/>
    </source>
</evidence>
<comment type="subunit">
    <text evidence="7">Forms a complex with DabA.</text>
</comment>
<name>A0A5P9XME2_ACITH</name>
<reference evidence="11 12" key="1">
    <citation type="submission" date="2019-10" db="EMBL/GenBank/DDBJ databases">
        <authorList>
            <person name="Wang R."/>
        </authorList>
    </citation>
    <scope>NUCLEOTIDE SEQUENCE [LARGE SCALE GENOMIC DNA]</scope>
    <source>
        <strain evidence="11 12">ATCC 19377</strain>
    </source>
</reference>
<feature type="transmembrane region" description="Helical" evidence="7">
    <location>
        <begin position="256"/>
        <end position="274"/>
    </location>
</feature>
<feature type="transmembrane region" description="Helical" evidence="7">
    <location>
        <begin position="435"/>
        <end position="459"/>
    </location>
</feature>
<evidence type="ECO:0000313" key="12">
    <source>
        <dbReference type="Proteomes" id="UP000363590"/>
    </source>
</evidence>
<dbReference type="Pfam" id="PF00361">
    <property type="entry name" value="Proton_antipo_M"/>
    <property type="match status" value="1"/>
</dbReference>
<feature type="transmembrane region" description="Helical" evidence="7">
    <location>
        <begin position="6"/>
        <end position="25"/>
    </location>
</feature>
<dbReference type="PANTHER" id="PTHR42829">
    <property type="entry name" value="NADH-UBIQUINONE OXIDOREDUCTASE CHAIN 5"/>
    <property type="match status" value="1"/>
</dbReference>
<evidence type="ECO:0000313" key="11">
    <source>
        <dbReference type="EMBL" id="QFX95157.1"/>
    </source>
</evidence>
<evidence type="ECO:0000256" key="2">
    <source>
        <dbReference type="ARBA" id="ARBA00022448"/>
    </source>
</evidence>
<dbReference type="InterPro" id="IPR003945">
    <property type="entry name" value="NU5C-like"/>
</dbReference>
<evidence type="ECO:0000256" key="1">
    <source>
        <dbReference type="ARBA" id="ARBA00004127"/>
    </source>
</evidence>
<feature type="transmembrane region" description="Helical" evidence="7">
    <location>
        <begin position="404"/>
        <end position="423"/>
    </location>
</feature>
<dbReference type="GO" id="GO:0012505">
    <property type="term" value="C:endomembrane system"/>
    <property type="evidence" value="ECO:0007669"/>
    <property type="project" value="UniProtKB-SubCell"/>
</dbReference>
<feature type="transmembrane region" description="Helical" evidence="7">
    <location>
        <begin position="123"/>
        <end position="139"/>
    </location>
</feature>
<keyword evidence="5 7" id="KW-1133">Transmembrane helix</keyword>
<dbReference type="PANTHER" id="PTHR42829:SF1">
    <property type="entry name" value="INORGANIC CARBON TRANSPORTER SUBUNIT DABB-RELATED"/>
    <property type="match status" value="1"/>
</dbReference>
<evidence type="ECO:0000256" key="4">
    <source>
        <dbReference type="ARBA" id="ARBA00022692"/>
    </source>
</evidence>
<dbReference type="GO" id="GO:0015990">
    <property type="term" value="P:electron transport coupled proton transport"/>
    <property type="evidence" value="ECO:0007669"/>
    <property type="project" value="TreeGrafter"/>
</dbReference>
<dbReference type="AlphaFoldDB" id="A0A5P9XME2"/>
<gene>
    <name evidence="11" type="primary">nd5</name>
    <name evidence="7" type="synonym">dabB</name>
    <name evidence="11" type="ORF">GCD22_00673</name>
</gene>
<comment type="similarity">
    <text evidence="7">Belongs to the inorganic carbon transporter (TC 9.A.2) DabB family.</text>
</comment>
<dbReference type="GO" id="GO:0008137">
    <property type="term" value="F:NADH dehydrogenase (ubiquinone) activity"/>
    <property type="evidence" value="ECO:0007669"/>
    <property type="project" value="InterPro"/>
</dbReference>
<dbReference type="InterPro" id="IPR001516">
    <property type="entry name" value="Proton_antipo_N"/>
</dbReference>
<feature type="transmembrane region" description="Helical" evidence="7">
    <location>
        <begin position="46"/>
        <end position="66"/>
    </location>
</feature>
<evidence type="ECO:0000256" key="3">
    <source>
        <dbReference type="ARBA" id="ARBA00022475"/>
    </source>
</evidence>
<keyword evidence="4 7" id="KW-0812">Transmembrane</keyword>
<comment type="subcellular location">
    <subcellularLocation>
        <location evidence="7">Cell membrane</location>
        <topology evidence="7">Multi-pass membrane protein</topology>
    </subcellularLocation>
    <subcellularLocation>
        <location evidence="1">Endomembrane system</location>
        <topology evidence="1">Multi-pass membrane protein</topology>
    </subcellularLocation>
    <subcellularLocation>
        <location evidence="8">Membrane</location>
        <topology evidence="8">Multi-pass membrane protein</topology>
    </subcellularLocation>
</comment>
<evidence type="ECO:0000256" key="5">
    <source>
        <dbReference type="ARBA" id="ARBA00022989"/>
    </source>
</evidence>
<dbReference type="RefSeq" id="WP_153940409.1">
    <property type="nucleotide sequence ID" value="NZ_CP045571.1"/>
</dbReference>
<keyword evidence="6 7" id="KW-0472">Membrane</keyword>